<dbReference type="EMBL" id="GBHO01009923">
    <property type="protein sequence ID" value="JAG33681.1"/>
    <property type="molecule type" value="Transcribed_RNA"/>
</dbReference>
<gene>
    <name evidence="2" type="ORF">CM83_49160</name>
</gene>
<proteinExistence type="predicted"/>
<feature type="compositionally biased region" description="Low complexity" evidence="1">
    <location>
        <begin position="402"/>
        <end position="416"/>
    </location>
</feature>
<protein>
    <submittedName>
        <fullName evidence="2">Uncharacterized protein</fullName>
    </submittedName>
</protein>
<feature type="compositionally biased region" description="Basic and acidic residues" evidence="1">
    <location>
        <begin position="349"/>
        <end position="366"/>
    </location>
</feature>
<feature type="region of interest" description="Disordered" evidence="1">
    <location>
        <begin position="194"/>
        <end position="423"/>
    </location>
</feature>
<feature type="compositionally biased region" description="Polar residues" evidence="1">
    <location>
        <begin position="373"/>
        <end position="393"/>
    </location>
</feature>
<feature type="region of interest" description="Disordered" evidence="1">
    <location>
        <begin position="1"/>
        <end position="34"/>
    </location>
</feature>
<dbReference type="AlphaFoldDB" id="A0A0A9YPX7"/>
<evidence type="ECO:0000313" key="2">
    <source>
        <dbReference type="EMBL" id="JAG33681.1"/>
    </source>
</evidence>
<reference evidence="2" key="2">
    <citation type="submission" date="2014-07" db="EMBL/GenBank/DDBJ databases">
        <authorList>
            <person name="Hull J."/>
        </authorList>
    </citation>
    <scope>NUCLEOTIDE SEQUENCE</scope>
</reference>
<sequence length="494" mass="53116">MGVKKMRRSSDRPQKPSAPNVMRKKTPINEAINKSANLSIKDRLSIGKRQDNNSATLSIRDRLGISKKPLNVSLAPPISQIRKDALVKPKSSLAPNSKHDALQTTGETPAGPSSPVPTAEDPAESMGICSIREPISSTAFEQHPETGLIAHSSPSQVQQDVQHITCPEGNIPIPASVTLPTTLKAILKTSSYVPKRSETSADLTPIISPPRLDDEPISTTPVGNIPKDQSKHAQTAAILPGEASSVSNAKERRLTGSDLQPEDAGAEIPAGPPAPKKAKMAEKMPPPRTISAPQRMKRPNQPPKRVSFVAEGEEPRQKDSTPGKGISSQQENLINSTAQLVAEVGVKTKSGEPHPKRAEPVSKIDEAVDVAESRTSASELPSTSQGEQQTTQPEVDKFQHLFSPSPQPFSTTPQQQATPGNFDSLFGAIFNTPNTSKDNARFQFNIQGDNQKQDTAVEAANPSSNTGQDFFSFFGTPNANEAKKSYSDNFFKLF</sequence>
<evidence type="ECO:0000256" key="1">
    <source>
        <dbReference type="SAM" id="MobiDB-lite"/>
    </source>
</evidence>
<feature type="region of interest" description="Disordered" evidence="1">
    <location>
        <begin position="86"/>
        <end position="124"/>
    </location>
</feature>
<feature type="compositionally biased region" description="Polar residues" evidence="1">
    <location>
        <begin position="326"/>
        <end position="339"/>
    </location>
</feature>
<reference evidence="2" key="1">
    <citation type="journal article" date="2014" name="PLoS ONE">
        <title>Transcriptome-Based Identification of ABC Transporters in the Western Tarnished Plant Bug Lygus hesperus.</title>
        <authorList>
            <person name="Hull J.J."/>
            <person name="Chaney K."/>
            <person name="Geib S.M."/>
            <person name="Fabrick J.A."/>
            <person name="Brent C.S."/>
            <person name="Walsh D."/>
            <person name="Lavine L.C."/>
        </authorList>
    </citation>
    <scope>NUCLEOTIDE SEQUENCE</scope>
</reference>
<organism evidence="2">
    <name type="scientific">Lygus hesperus</name>
    <name type="common">Western plant bug</name>
    <dbReference type="NCBI Taxonomy" id="30085"/>
    <lineage>
        <taxon>Eukaryota</taxon>
        <taxon>Metazoa</taxon>
        <taxon>Ecdysozoa</taxon>
        <taxon>Arthropoda</taxon>
        <taxon>Hexapoda</taxon>
        <taxon>Insecta</taxon>
        <taxon>Pterygota</taxon>
        <taxon>Neoptera</taxon>
        <taxon>Paraneoptera</taxon>
        <taxon>Hemiptera</taxon>
        <taxon>Heteroptera</taxon>
        <taxon>Panheteroptera</taxon>
        <taxon>Cimicomorpha</taxon>
        <taxon>Miridae</taxon>
        <taxon>Mirini</taxon>
        <taxon>Lygus</taxon>
    </lineage>
</organism>
<accession>A0A0A9YPX7</accession>
<name>A0A0A9YPX7_LYGHE</name>